<dbReference type="RefSeq" id="WP_090743145.1">
    <property type="nucleotide sequence ID" value="NZ_CZQA01000001.1"/>
</dbReference>
<dbReference type="InterPro" id="IPR029058">
    <property type="entry name" value="AB_hydrolase_fold"/>
</dbReference>
<organism evidence="1 2">
    <name type="scientific">Candidatus Nitrospira nitrosa</name>
    <dbReference type="NCBI Taxonomy" id="1742972"/>
    <lineage>
        <taxon>Bacteria</taxon>
        <taxon>Pseudomonadati</taxon>
        <taxon>Nitrospirota</taxon>
        <taxon>Nitrospiria</taxon>
        <taxon>Nitrospirales</taxon>
        <taxon>Nitrospiraceae</taxon>
        <taxon>Nitrospira</taxon>
    </lineage>
</organism>
<dbReference type="SUPFAM" id="SSF53474">
    <property type="entry name" value="alpha/beta-Hydrolases"/>
    <property type="match status" value="1"/>
</dbReference>
<proteinExistence type="predicted"/>
<dbReference type="InterPro" id="IPR011049">
    <property type="entry name" value="Serralysin-like_metalloprot_C"/>
</dbReference>
<name>A0A0S4L8M5_9BACT</name>
<dbReference type="STRING" id="1742972.COMA1_10469"/>
<dbReference type="Pfam" id="PF26363">
    <property type="entry name" value="Phospholipase-like"/>
    <property type="match status" value="1"/>
</dbReference>
<keyword evidence="2" id="KW-1185">Reference proteome</keyword>
<dbReference type="Proteomes" id="UP000199032">
    <property type="component" value="Unassembled WGS sequence"/>
</dbReference>
<dbReference type="GO" id="GO:0005509">
    <property type="term" value="F:calcium ion binding"/>
    <property type="evidence" value="ECO:0007669"/>
    <property type="project" value="InterPro"/>
</dbReference>
<dbReference type="EMBL" id="CZQA01000001">
    <property type="protein sequence ID" value="CUS32164.1"/>
    <property type="molecule type" value="Genomic_DNA"/>
</dbReference>
<dbReference type="AlphaFoldDB" id="A0A0S4L8M5"/>
<dbReference type="PRINTS" id="PR00313">
    <property type="entry name" value="CABNDNGRPT"/>
</dbReference>
<sequence length="578" mass="61833">MPSTLDYALMAGASYIDTRNPINRLSVPQEWAAVAHVPNNPAFPQITGAAGFEAVAFKKGTDIVISYAGTYAKDLTGDMVADFNLATGLGSAQLLQAAQYYLQVKAENPTATSITFTGHSLGGGLAALMGVFFGQQAMTFDQAPFARSAQLNVLTPDVAATLKADLLASGRTEADLVGLTNFLQLRATNGGIPNSNLVANINVQGEFLSGVPWNIPDRIGTTLFDINNSAPGVSGDDLHAQSVLTAFLQSKETAVTGKTLNQVTGELTDLLKMVFDQNLFANETDTNQRNFLDHLVRHQVGVQGSFAADAMVTRFTSDLWKLAQDGGLTMADDAFASAKLVSKAMIAFAMQKYYTETQASAGYNQEIFTNVSGGVRFDRADVATTYDNTVKGYNDFHLYLANNFSLADRQRIENALPGLRDWYVQAGTSGMDATDAQNRGAFMLGGRGADSLTGGTGDDLLVGNTGFDSLTGGGGTDTLIGGAGFDRYYYTTGNGNDRIEDSDADGVIFVNGQLLIGGVKKDEDQDWTSPDGTIKYVMSGTDLVVKLGNQTIMTVNENFQNGQFRIQRRVEKEERMAA</sequence>
<accession>A0A0S4L8M5</accession>
<dbReference type="InterPro" id="IPR018511">
    <property type="entry name" value="Hemolysin-typ_Ca-bd_CS"/>
</dbReference>
<protein>
    <submittedName>
        <fullName evidence="1">Hemolysin-type calcium-binding region</fullName>
    </submittedName>
</protein>
<evidence type="ECO:0000313" key="1">
    <source>
        <dbReference type="EMBL" id="CUS32164.1"/>
    </source>
</evidence>
<evidence type="ECO:0000313" key="2">
    <source>
        <dbReference type="Proteomes" id="UP000199032"/>
    </source>
</evidence>
<dbReference type="Pfam" id="PF00353">
    <property type="entry name" value="HemolysinCabind"/>
    <property type="match status" value="1"/>
</dbReference>
<dbReference type="OrthoDB" id="6450827at2"/>
<dbReference type="GO" id="GO:0006629">
    <property type="term" value="P:lipid metabolic process"/>
    <property type="evidence" value="ECO:0007669"/>
    <property type="project" value="InterPro"/>
</dbReference>
<reference evidence="1 2" key="1">
    <citation type="submission" date="2015-10" db="EMBL/GenBank/DDBJ databases">
        <authorList>
            <person name="Gilbert D.G."/>
        </authorList>
    </citation>
    <scope>NUCLEOTIDE SEQUENCE [LARGE SCALE GENOMIC DNA]</scope>
    <source>
        <strain evidence="1">COMA1</strain>
    </source>
</reference>
<dbReference type="Gene3D" id="3.40.50.1820">
    <property type="entry name" value="alpha/beta hydrolase"/>
    <property type="match status" value="1"/>
</dbReference>
<dbReference type="SUPFAM" id="SSF51120">
    <property type="entry name" value="beta-Roll"/>
    <property type="match status" value="1"/>
</dbReference>
<dbReference type="PROSITE" id="PS00330">
    <property type="entry name" value="HEMOLYSIN_CALCIUM"/>
    <property type="match status" value="2"/>
</dbReference>
<dbReference type="Gene3D" id="2.150.10.10">
    <property type="entry name" value="Serralysin-like metalloprotease, C-terminal"/>
    <property type="match status" value="1"/>
</dbReference>
<dbReference type="InterPro" id="IPR001343">
    <property type="entry name" value="Hemolysn_Ca-bd"/>
</dbReference>
<gene>
    <name evidence="1" type="ORF">COMA1_10469</name>
</gene>